<dbReference type="EMBL" id="CP106795">
    <property type="protein sequence ID" value="UXY39920.1"/>
    <property type="molecule type" value="Genomic_DNA"/>
</dbReference>
<organism evidence="1 2">
    <name type="scientific">Streptomyces albidocamelliae</name>
    <dbReference type="NCBI Taxonomy" id="2981135"/>
    <lineage>
        <taxon>Bacteria</taxon>
        <taxon>Bacillati</taxon>
        <taxon>Actinomycetota</taxon>
        <taxon>Actinomycetes</taxon>
        <taxon>Kitasatosporales</taxon>
        <taxon>Streptomycetaceae</taxon>
        <taxon>Streptomyces</taxon>
    </lineage>
</organism>
<dbReference type="RefSeq" id="WP_263279972.1">
    <property type="nucleotide sequence ID" value="NZ_CP106795.1"/>
</dbReference>
<sequence>MDVPTLGDLLDVVGDSALRLRAAPAGLAVPVAEVLLYDAGAPYRPRPAGCCWRSECGPRRRERWYVRRRGPA</sequence>
<gene>
    <name evidence="1" type="ORF">N8I86_37565</name>
</gene>
<proteinExistence type="predicted"/>
<protein>
    <submittedName>
        <fullName evidence="1">Uncharacterized protein</fullName>
    </submittedName>
</protein>
<name>A0ABY6EZS7_9ACTN</name>
<accession>A0ABY6EZS7</accession>
<evidence type="ECO:0000313" key="1">
    <source>
        <dbReference type="EMBL" id="UXY39920.1"/>
    </source>
</evidence>
<reference evidence="1" key="1">
    <citation type="submission" date="2022-10" db="EMBL/GenBank/DDBJ databases">
        <authorList>
            <person name="Mo P."/>
        </authorList>
    </citation>
    <scope>NUCLEOTIDE SEQUENCE</scope>
    <source>
        <strain evidence="1">HUAS 14-6</strain>
    </source>
</reference>
<keyword evidence="2" id="KW-1185">Reference proteome</keyword>
<dbReference type="Proteomes" id="UP001060733">
    <property type="component" value="Chromosome"/>
</dbReference>
<evidence type="ECO:0000313" key="2">
    <source>
        <dbReference type="Proteomes" id="UP001060733"/>
    </source>
</evidence>